<feature type="compositionally biased region" description="Pro residues" evidence="13">
    <location>
        <begin position="64"/>
        <end position="75"/>
    </location>
</feature>
<dbReference type="Gene3D" id="2.20.28.10">
    <property type="match status" value="1"/>
</dbReference>
<evidence type="ECO:0000259" key="14">
    <source>
        <dbReference type="PROSITE" id="PS50051"/>
    </source>
</evidence>
<organism evidence="15 16">
    <name type="scientific">Acaromyces ingoldii</name>
    <dbReference type="NCBI Taxonomy" id="215250"/>
    <lineage>
        <taxon>Eukaryota</taxon>
        <taxon>Fungi</taxon>
        <taxon>Dikarya</taxon>
        <taxon>Basidiomycota</taxon>
        <taxon>Ustilaginomycotina</taxon>
        <taxon>Exobasidiomycetes</taxon>
        <taxon>Exobasidiales</taxon>
        <taxon>Cryptobasidiaceae</taxon>
        <taxon>Acaromyces</taxon>
    </lineage>
</organism>
<evidence type="ECO:0000313" key="15">
    <source>
        <dbReference type="EMBL" id="PWN93118.1"/>
    </source>
</evidence>
<dbReference type="PRINTS" id="PR01658">
    <property type="entry name" value="MCMPROTEIN2"/>
</dbReference>
<dbReference type="InterPro" id="IPR059098">
    <property type="entry name" value="WHD_MCM2"/>
</dbReference>
<dbReference type="Pfam" id="PF14551">
    <property type="entry name" value="MCM_N"/>
    <property type="match status" value="1"/>
</dbReference>
<dbReference type="FunCoup" id="A0A316YWR7">
    <property type="interactions" value="535"/>
</dbReference>
<evidence type="ECO:0000313" key="16">
    <source>
        <dbReference type="Proteomes" id="UP000245768"/>
    </source>
</evidence>
<evidence type="ECO:0000256" key="2">
    <source>
        <dbReference type="ARBA" id="ARBA00012551"/>
    </source>
</evidence>
<feature type="domain" description="MCM C-terminal AAA(+) ATPase" evidence="14">
    <location>
        <begin position="522"/>
        <end position="728"/>
    </location>
</feature>
<dbReference type="GO" id="GO:0043138">
    <property type="term" value="F:3'-5' DNA helicase activity"/>
    <property type="evidence" value="ECO:0007669"/>
    <property type="project" value="TreeGrafter"/>
</dbReference>
<feature type="compositionally biased region" description="Low complexity" evidence="13">
    <location>
        <begin position="45"/>
        <end position="63"/>
    </location>
</feature>
<evidence type="ECO:0000256" key="13">
    <source>
        <dbReference type="SAM" id="MobiDB-lite"/>
    </source>
</evidence>
<keyword evidence="6" id="KW-0378">Hydrolase</keyword>
<dbReference type="SMART" id="SM00350">
    <property type="entry name" value="MCM"/>
    <property type="match status" value="1"/>
</dbReference>
<dbReference type="GeneID" id="37041360"/>
<dbReference type="Pfam" id="PF12619">
    <property type="entry name" value="MCM2_N"/>
    <property type="match status" value="1"/>
</dbReference>
<dbReference type="SUPFAM" id="SSF52540">
    <property type="entry name" value="P-loop containing nucleoside triphosphate hydrolases"/>
    <property type="match status" value="1"/>
</dbReference>
<dbReference type="PROSITE" id="PS50051">
    <property type="entry name" value="MCM_2"/>
    <property type="match status" value="1"/>
</dbReference>
<dbReference type="OrthoDB" id="844at2759"/>
<dbReference type="GO" id="GO:0042555">
    <property type="term" value="C:MCM complex"/>
    <property type="evidence" value="ECO:0007669"/>
    <property type="project" value="InterPro"/>
</dbReference>
<dbReference type="GO" id="GO:0000727">
    <property type="term" value="P:double-strand break repair via break-induced replication"/>
    <property type="evidence" value="ECO:0007669"/>
    <property type="project" value="TreeGrafter"/>
</dbReference>
<feature type="compositionally biased region" description="Acidic residues" evidence="13">
    <location>
        <begin position="105"/>
        <end position="116"/>
    </location>
</feature>
<name>A0A316YWR7_9BASI</name>
<dbReference type="EMBL" id="KZ819634">
    <property type="protein sequence ID" value="PWN93118.1"/>
    <property type="molecule type" value="Genomic_DNA"/>
</dbReference>
<dbReference type="RefSeq" id="XP_025380316.1">
    <property type="nucleotide sequence ID" value="XM_025519444.1"/>
</dbReference>
<keyword evidence="8" id="KW-0067">ATP-binding</keyword>
<evidence type="ECO:0000256" key="12">
    <source>
        <dbReference type="ARBA" id="ARBA00078186"/>
    </source>
</evidence>
<evidence type="ECO:0000256" key="5">
    <source>
        <dbReference type="ARBA" id="ARBA00022741"/>
    </source>
</evidence>
<dbReference type="InterPro" id="IPR031327">
    <property type="entry name" value="MCM"/>
</dbReference>
<feature type="compositionally biased region" description="Polar residues" evidence="13">
    <location>
        <begin position="1"/>
        <end position="13"/>
    </location>
</feature>
<comment type="similarity">
    <text evidence="1">Belongs to the MCM family.</text>
</comment>
<dbReference type="Pfam" id="PF23669">
    <property type="entry name" value="WHD_MCM2"/>
    <property type="match status" value="1"/>
</dbReference>
<dbReference type="PANTHER" id="PTHR11630:SF44">
    <property type="entry name" value="DNA REPLICATION LICENSING FACTOR MCM2"/>
    <property type="match status" value="1"/>
</dbReference>
<keyword evidence="9" id="KW-0238">DNA-binding</keyword>
<feature type="region of interest" description="Disordered" evidence="13">
    <location>
        <begin position="163"/>
        <end position="213"/>
    </location>
</feature>
<dbReference type="GO" id="GO:0005656">
    <property type="term" value="C:nuclear pre-replicative complex"/>
    <property type="evidence" value="ECO:0007669"/>
    <property type="project" value="UniProtKB-ARBA"/>
</dbReference>
<dbReference type="Gene3D" id="3.40.50.300">
    <property type="entry name" value="P-loop containing nucleotide triphosphate hydrolases"/>
    <property type="match status" value="1"/>
</dbReference>
<dbReference type="PANTHER" id="PTHR11630">
    <property type="entry name" value="DNA REPLICATION LICENSING FACTOR MCM FAMILY MEMBER"/>
    <property type="match status" value="1"/>
</dbReference>
<dbReference type="EC" id="3.6.4.12" evidence="2"/>
<keyword evidence="7" id="KW-0347">Helicase</keyword>
<keyword evidence="4" id="KW-0235">DNA replication</keyword>
<dbReference type="Gene3D" id="2.40.50.140">
    <property type="entry name" value="Nucleic acid-binding proteins"/>
    <property type="match status" value="1"/>
</dbReference>
<dbReference type="GO" id="GO:0006279">
    <property type="term" value="P:premeiotic DNA replication"/>
    <property type="evidence" value="ECO:0007669"/>
    <property type="project" value="UniProtKB-ARBA"/>
</dbReference>
<evidence type="ECO:0000256" key="9">
    <source>
        <dbReference type="ARBA" id="ARBA00023125"/>
    </source>
</evidence>
<evidence type="ECO:0000256" key="7">
    <source>
        <dbReference type="ARBA" id="ARBA00022806"/>
    </source>
</evidence>
<dbReference type="Proteomes" id="UP000245768">
    <property type="component" value="Unassembled WGS sequence"/>
</dbReference>
<dbReference type="GO" id="GO:1902975">
    <property type="term" value="P:mitotic DNA replication initiation"/>
    <property type="evidence" value="ECO:0007669"/>
    <property type="project" value="TreeGrafter"/>
</dbReference>
<dbReference type="Gene3D" id="3.30.1640.10">
    <property type="entry name" value="mini-chromosome maintenance (MCM) complex, chain A, domain 1"/>
    <property type="match status" value="1"/>
</dbReference>
<gene>
    <name evidence="15" type="ORF">FA10DRAFT_247228</name>
</gene>
<feature type="compositionally biased region" description="Basic and acidic residues" evidence="13">
    <location>
        <begin position="163"/>
        <end position="172"/>
    </location>
</feature>
<evidence type="ECO:0000256" key="4">
    <source>
        <dbReference type="ARBA" id="ARBA00022705"/>
    </source>
</evidence>
<keyword evidence="5" id="KW-0547">Nucleotide-binding</keyword>
<evidence type="ECO:0000256" key="6">
    <source>
        <dbReference type="ARBA" id="ARBA00022801"/>
    </source>
</evidence>
<dbReference type="GO" id="GO:0005524">
    <property type="term" value="F:ATP binding"/>
    <property type="evidence" value="ECO:0007669"/>
    <property type="project" value="UniProtKB-KW"/>
</dbReference>
<dbReference type="GO" id="GO:0017116">
    <property type="term" value="F:single-stranded DNA helicase activity"/>
    <property type="evidence" value="ECO:0007669"/>
    <property type="project" value="TreeGrafter"/>
</dbReference>
<evidence type="ECO:0000256" key="3">
    <source>
        <dbReference type="ARBA" id="ARBA00018925"/>
    </source>
</evidence>
<sequence>MSSSPSQRTSPGDQSRKRRRSVSPGPLGGGSSRNDVEGALTPMDASTPAALAASTPGALSGRSSPPPSSLPPSSPPMAFSDLPDEDDEERGVRDDDRDARRLGDEYDDEEDAEGEDLFGQGMEDDYTHNPALDNYDQALGIDDDASVASMDATTRRMAELKMQRRDRAEGKGRFGQRSRAPAFMQSDDEDSDAGIVGRRRRRHYDERPDDDEAAEIDIPLEQLNDIKTDSIESWVAIESVRRTIAKEFRNFLVTYIDEAGNSVYSDRIKTLGELNSESLDVSFLHLVEAKAQLAYFLANSPMAILPIFDDVAFDVILLYYPSYDRIHSDIHVRIAELPTTSSLRDLRQGHLNSLVRVSGVVTRRTGVFPQLKHVHFDCLSCGEILGPYTQNSNEEVKINFCSNCQKRGPFRVNTEKTIYRNYQKMTLQESPGSVPPGRLPRHREVILLWDLIDSAKPGEEIEVTGVYRNGFDASLNTKNGFPVFATVLEANHIFKHDDAYAAFRLTEEDERRIRALAQEPNIGQRIRKSIAPSIYGHDDVKTAIALSLFGGVPKDIGGKLRLRGDINVLLLGDPGTAKSQFLKYVEKTASRAIFTTGQGASAVGLTASVRKDPITHEWTLEGGALVLADKGFCLIDEFDKMNDADRTSIHEAMEQQSISISKAGIVTTLQARCAILAAANPTRGRYNPTIPFSQNVELTEPILSRFDVLCVVKDTVDPVKDDMLARFVVGSHTRSHPRFDEAIDEDRVATSLDADLIDQDTLRKYIMYARAHVRPKLNSIDQDRMSRLYADLRRESLSTGSYPITVRHLESMIRMAEASAKMHLRDYVRRDDIDVAIAATVESFVSAQKMSVKRTLERGFRKYLHQNKDQHELLAFLLGGIIKDRMRFAHAGRAARRSGGPNDVEGQTITVPVSELETRAKEKNVFDVRSFLGSRLFRANEYVFDEQARTISKHFGPKRRAATAPADEDL</sequence>
<dbReference type="FunFam" id="3.30.1640.10:FF:000003">
    <property type="entry name" value="DNA helicase"/>
    <property type="match status" value="1"/>
</dbReference>
<dbReference type="InterPro" id="IPR012340">
    <property type="entry name" value="NA-bd_OB-fold"/>
</dbReference>
<dbReference type="InterPro" id="IPR041562">
    <property type="entry name" value="MCM_lid"/>
</dbReference>
<dbReference type="InterPro" id="IPR027925">
    <property type="entry name" value="MCM_N"/>
</dbReference>
<protein>
    <recommendedName>
        <fullName evidence="3">DNA replication licensing factor MCM2</fullName>
        <ecNumber evidence="2">3.6.4.12</ecNumber>
    </recommendedName>
    <alternativeName>
        <fullName evidence="12">Minichromosome maintenance protein 2</fullName>
    </alternativeName>
</protein>
<comment type="catalytic activity">
    <reaction evidence="11">
        <text>ATP + H2O = ADP + phosphate + H(+)</text>
        <dbReference type="Rhea" id="RHEA:13065"/>
        <dbReference type="ChEBI" id="CHEBI:15377"/>
        <dbReference type="ChEBI" id="CHEBI:15378"/>
        <dbReference type="ChEBI" id="CHEBI:30616"/>
        <dbReference type="ChEBI" id="CHEBI:43474"/>
        <dbReference type="ChEBI" id="CHEBI:456216"/>
        <dbReference type="EC" id="3.6.4.12"/>
    </reaction>
</comment>
<evidence type="ECO:0000256" key="8">
    <source>
        <dbReference type="ARBA" id="ARBA00022840"/>
    </source>
</evidence>
<dbReference type="CDD" id="cd17753">
    <property type="entry name" value="MCM2"/>
    <property type="match status" value="1"/>
</dbReference>
<evidence type="ECO:0000256" key="11">
    <source>
        <dbReference type="ARBA" id="ARBA00047995"/>
    </source>
</evidence>
<dbReference type="Pfam" id="PF00493">
    <property type="entry name" value="MCM"/>
    <property type="match status" value="1"/>
</dbReference>
<keyword evidence="10" id="KW-0131">Cell cycle</keyword>
<proteinExistence type="inferred from homology"/>
<dbReference type="PRINTS" id="PR01657">
    <property type="entry name" value="MCMFAMILY"/>
</dbReference>
<dbReference type="FunFam" id="3.40.50.300:FF:000138">
    <property type="entry name" value="DNA helicase"/>
    <property type="match status" value="1"/>
</dbReference>
<dbReference type="InterPro" id="IPR027417">
    <property type="entry name" value="P-loop_NTPase"/>
</dbReference>
<feature type="region of interest" description="Disordered" evidence="13">
    <location>
        <begin position="1"/>
        <end position="134"/>
    </location>
</feature>
<dbReference type="Pfam" id="PF17207">
    <property type="entry name" value="MCM_OB"/>
    <property type="match status" value="1"/>
</dbReference>
<dbReference type="AlphaFoldDB" id="A0A316YWR7"/>
<evidence type="ECO:0000256" key="1">
    <source>
        <dbReference type="ARBA" id="ARBA00008010"/>
    </source>
</evidence>
<dbReference type="InterPro" id="IPR033762">
    <property type="entry name" value="MCM_OB"/>
</dbReference>
<dbReference type="STRING" id="215250.A0A316YWR7"/>
<dbReference type="InterPro" id="IPR001208">
    <property type="entry name" value="MCM_dom"/>
</dbReference>
<accession>A0A316YWR7</accession>
<dbReference type="InParanoid" id="A0A316YWR7"/>
<keyword evidence="16" id="KW-1185">Reference proteome</keyword>
<dbReference type="GO" id="GO:0031261">
    <property type="term" value="C:DNA replication preinitiation complex"/>
    <property type="evidence" value="ECO:0007669"/>
    <property type="project" value="UniProtKB-ARBA"/>
</dbReference>
<dbReference type="SUPFAM" id="SSF50249">
    <property type="entry name" value="Nucleic acid-binding proteins"/>
    <property type="match status" value="1"/>
</dbReference>
<feature type="compositionally biased region" description="Basic and acidic residues" evidence="13">
    <location>
        <begin position="90"/>
        <end position="104"/>
    </location>
</feature>
<dbReference type="InterPro" id="IPR008045">
    <property type="entry name" value="MCM2"/>
</dbReference>
<reference evidence="15" key="1">
    <citation type="journal article" date="2018" name="Mol. Biol. Evol.">
        <title>Broad Genomic Sampling Reveals a Smut Pathogenic Ancestry of the Fungal Clade Ustilaginomycotina.</title>
        <authorList>
            <person name="Kijpornyongpan T."/>
            <person name="Mondo S.J."/>
            <person name="Barry K."/>
            <person name="Sandor L."/>
            <person name="Lee J."/>
            <person name="Lipzen A."/>
            <person name="Pangilinan J."/>
            <person name="LaButti K."/>
            <person name="Hainaut M."/>
            <person name="Henrissat B."/>
            <person name="Grigoriev I.V."/>
            <person name="Spatafora J.W."/>
            <person name="Aime M.C."/>
        </authorList>
    </citation>
    <scope>NUCLEOTIDE SEQUENCE [LARGE SCALE GENOMIC DNA]</scope>
    <source>
        <strain evidence="15">MCA 4198</strain>
    </source>
</reference>
<evidence type="ECO:0000256" key="10">
    <source>
        <dbReference type="ARBA" id="ARBA00023306"/>
    </source>
</evidence>
<dbReference type="Pfam" id="PF17855">
    <property type="entry name" value="MCM_lid"/>
    <property type="match status" value="1"/>
</dbReference>
<dbReference type="GO" id="GO:0043596">
    <property type="term" value="C:nuclear replication fork"/>
    <property type="evidence" value="ECO:0007669"/>
    <property type="project" value="UniProtKB-ARBA"/>
</dbReference>
<dbReference type="GO" id="GO:0016887">
    <property type="term" value="F:ATP hydrolysis activity"/>
    <property type="evidence" value="ECO:0007669"/>
    <property type="project" value="RHEA"/>
</dbReference>
<dbReference type="GO" id="GO:0003697">
    <property type="term" value="F:single-stranded DNA binding"/>
    <property type="evidence" value="ECO:0007669"/>
    <property type="project" value="TreeGrafter"/>
</dbReference>